<dbReference type="AlphaFoldDB" id="A0AAY4D3M1"/>
<dbReference type="GO" id="GO:0045944">
    <property type="term" value="P:positive regulation of transcription by RNA polymerase II"/>
    <property type="evidence" value="ECO:0007669"/>
    <property type="project" value="TreeGrafter"/>
</dbReference>
<evidence type="ECO:0000259" key="5">
    <source>
        <dbReference type="PROSITE" id="PS50837"/>
    </source>
</evidence>
<dbReference type="Pfam" id="PF05729">
    <property type="entry name" value="NACHT"/>
    <property type="match status" value="1"/>
</dbReference>
<keyword evidence="4" id="KW-0067">ATP-binding</keyword>
<sequence length="842" mass="93563">VPASPVSPITQIVPLSPVSSVKMTGNVCFISECVEDYIEEAKSLIAQSCQHMEKDMRMESHYIDVRLVQRTILMKSGKNANKCLEKELVILSDVERRKATLSRSQMFEDAQMNRKQVIALLGKSGTGKSTLIRHLCLDWASGSLPRFHFVFSINCRTLDMTCSRYSLKSLLFHLPTSVPCQDSEAVFKHVLAAPKNVLIIFDSFDDFKDHEGILHSPATCNTEGNYSIRQLFSGLFQKHLLPGCMILIATRPKGALNQLLRKVDSILELCDFSAAEIELYTSKYFKDHLQGARALSKLKQQRFIFSLCSNPLLCRSACFLLDHLDSAGYVLPSTLTGLCQEVLSQCLQLTLQKLADKKQDISRLCCLAWERLKAHSSLLTDEQLSSEKLRDFGLLSDILTAHAAGTARAKNEVSYSFSHLLGQNFLSALHVVLSKDVSEKALVAQTMQPQKRKKPHGEWLDTMQQFTVGLLYQKGELLDSSFISPTADIEVKRSAVESHVYSLKPAEMAPARLLELCHSVYESQTKKLSKHLAKNLPSALSLCGTQLTPQDAYVLWDLLQHAEELRKSFFLDLQDTGIPISSLKDLVGLGAAVILDFRAAILDTVGLWEELHNCEEEELLKSAVDKFTIQPFKATQEGHINSLVMLIHIHRNRKLPSSDSVPLEQDIPAVKELEKLDFELGPSNGPLVFPKLAGVLPALENLKSLDLENNKIGDSGVEILAGALFALSSLKRLNLSQNTIGDKGMVKLAPALPALHSLQCLSLYNNQIADNGAEKLASVLPEIKSLLDLDVGFNNLTDTGAVKLSQSLKSCPWMKTLGMWNQCIPFGIFKHLHQQDSRIKQP</sequence>
<dbReference type="PANTHER" id="PTHR47189">
    <property type="entry name" value="MHC CLASS II TRANSACTIVATOR"/>
    <property type="match status" value="1"/>
</dbReference>
<keyword evidence="1" id="KW-0433">Leucine-rich repeat</keyword>
<evidence type="ECO:0000256" key="3">
    <source>
        <dbReference type="ARBA" id="ARBA00022741"/>
    </source>
</evidence>
<dbReference type="Proteomes" id="UP000694580">
    <property type="component" value="Chromosome 7"/>
</dbReference>
<dbReference type="PROSITE" id="PS50837">
    <property type="entry name" value="NACHT"/>
    <property type="match status" value="1"/>
</dbReference>
<evidence type="ECO:0000313" key="7">
    <source>
        <dbReference type="Proteomes" id="UP000694580"/>
    </source>
</evidence>
<evidence type="ECO:0000256" key="2">
    <source>
        <dbReference type="ARBA" id="ARBA00022737"/>
    </source>
</evidence>
<dbReference type="InterPro" id="IPR027417">
    <property type="entry name" value="P-loop_NTPase"/>
</dbReference>
<dbReference type="InterPro" id="IPR001611">
    <property type="entry name" value="Leu-rich_rpt"/>
</dbReference>
<dbReference type="FunFam" id="3.40.50.300:FF:001028">
    <property type="entry name" value="Class II major histocompatibility complex transactivator"/>
    <property type="match status" value="1"/>
</dbReference>
<dbReference type="GeneTree" id="ENSGT00940000161578"/>
<dbReference type="InterPro" id="IPR003593">
    <property type="entry name" value="AAA+_ATPase"/>
</dbReference>
<dbReference type="SUPFAM" id="SSF52540">
    <property type="entry name" value="P-loop containing nucleoside triphosphate hydrolases"/>
    <property type="match status" value="1"/>
</dbReference>
<keyword evidence="2" id="KW-0677">Repeat</keyword>
<dbReference type="Gene3D" id="3.80.10.10">
    <property type="entry name" value="Ribonuclease Inhibitor"/>
    <property type="match status" value="1"/>
</dbReference>
<accession>A0AAY4D3M1</accession>
<dbReference type="PANTHER" id="PTHR47189:SF1">
    <property type="entry name" value="MHC CLASS II TRANSACTIVATOR"/>
    <property type="match status" value="1"/>
</dbReference>
<keyword evidence="3" id="KW-0547">Nucleotide-binding</keyword>
<evidence type="ECO:0000256" key="4">
    <source>
        <dbReference type="ARBA" id="ARBA00022840"/>
    </source>
</evidence>
<reference evidence="6 7" key="1">
    <citation type="submission" date="2020-06" db="EMBL/GenBank/DDBJ databases">
        <authorList>
            <consortium name="Wellcome Sanger Institute Data Sharing"/>
        </authorList>
    </citation>
    <scope>NUCLEOTIDE SEQUENCE [LARGE SCALE GENOMIC DNA]</scope>
</reference>
<dbReference type="Ensembl" id="ENSDCDT00010049919.1">
    <property type="protein sequence ID" value="ENSDCDP00010040097.1"/>
    <property type="gene ID" value="ENSDCDG00010025637.1"/>
</dbReference>
<dbReference type="Pfam" id="PF13516">
    <property type="entry name" value="LRR_6"/>
    <property type="match status" value="4"/>
</dbReference>
<dbReference type="GO" id="GO:0045345">
    <property type="term" value="P:positive regulation of MHC class I biosynthetic process"/>
    <property type="evidence" value="ECO:0007669"/>
    <property type="project" value="TreeGrafter"/>
</dbReference>
<dbReference type="GO" id="GO:0045348">
    <property type="term" value="P:positive regulation of MHC class II biosynthetic process"/>
    <property type="evidence" value="ECO:0007669"/>
    <property type="project" value="TreeGrafter"/>
</dbReference>
<name>A0AAY4D3M1_9TELE</name>
<reference evidence="6" key="2">
    <citation type="submission" date="2025-08" db="UniProtKB">
        <authorList>
            <consortium name="Ensembl"/>
        </authorList>
    </citation>
    <scope>IDENTIFICATION</scope>
</reference>
<evidence type="ECO:0000256" key="1">
    <source>
        <dbReference type="ARBA" id="ARBA00022614"/>
    </source>
</evidence>
<reference evidence="6" key="3">
    <citation type="submission" date="2025-09" db="UniProtKB">
        <authorList>
            <consortium name="Ensembl"/>
        </authorList>
    </citation>
    <scope>IDENTIFICATION</scope>
</reference>
<proteinExistence type="predicted"/>
<protein>
    <submittedName>
        <fullName evidence="6">Class II major histocompatibility complex transactivator</fullName>
    </submittedName>
</protein>
<gene>
    <name evidence="6" type="primary">CIITA</name>
</gene>
<organism evidence="6 7">
    <name type="scientific">Denticeps clupeoides</name>
    <name type="common">denticle herring</name>
    <dbReference type="NCBI Taxonomy" id="299321"/>
    <lineage>
        <taxon>Eukaryota</taxon>
        <taxon>Metazoa</taxon>
        <taxon>Chordata</taxon>
        <taxon>Craniata</taxon>
        <taxon>Vertebrata</taxon>
        <taxon>Euteleostomi</taxon>
        <taxon>Actinopterygii</taxon>
        <taxon>Neopterygii</taxon>
        <taxon>Teleostei</taxon>
        <taxon>Clupei</taxon>
        <taxon>Clupeiformes</taxon>
        <taxon>Denticipitoidei</taxon>
        <taxon>Denticipitidae</taxon>
        <taxon>Denticeps</taxon>
    </lineage>
</organism>
<dbReference type="SMART" id="SM00368">
    <property type="entry name" value="LRR_RI"/>
    <property type="match status" value="4"/>
</dbReference>
<dbReference type="InterPro" id="IPR008095">
    <property type="entry name" value="MHC_II_transact"/>
</dbReference>
<dbReference type="GO" id="GO:0005524">
    <property type="term" value="F:ATP binding"/>
    <property type="evidence" value="ECO:0007669"/>
    <property type="project" value="UniProtKB-KW"/>
</dbReference>
<evidence type="ECO:0000313" key="6">
    <source>
        <dbReference type="Ensembl" id="ENSDCDP00010040097.1"/>
    </source>
</evidence>
<keyword evidence="7" id="KW-1185">Reference proteome</keyword>
<dbReference type="SUPFAM" id="SSF52047">
    <property type="entry name" value="RNI-like"/>
    <property type="match status" value="1"/>
</dbReference>
<dbReference type="SMART" id="SM00382">
    <property type="entry name" value="AAA"/>
    <property type="match status" value="1"/>
</dbReference>
<feature type="domain" description="NACHT" evidence="5">
    <location>
        <begin position="116"/>
        <end position="258"/>
    </location>
</feature>
<dbReference type="Gene3D" id="3.40.50.300">
    <property type="entry name" value="P-loop containing nucleotide triphosphate hydrolases"/>
    <property type="match status" value="1"/>
</dbReference>
<dbReference type="InterPro" id="IPR032675">
    <property type="entry name" value="LRR_dom_sf"/>
</dbReference>
<dbReference type="PRINTS" id="PR01719">
    <property type="entry name" value="MHCIIACTVATR"/>
</dbReference>
<dbReference type="InterPro" id="IPR007111">
    <property type="entry name" value="NACHT_NTPase"/>
</dbReference>